<dbReference type="InterPro" id="IPR036397">
    <property type="entry name" value="RNaseH_sf"/>
</dbReference>
<accession>A0A485LNV9</accession>
<proteinExistence type="predicted"/>
<gene>
    <name evidence="2" type="primary">Aste57867_23839</name>
    <name evidence="1" type="ORF">As57867_023766</name>
    <name evidence="2" type="ORF">ASTE57867_23839</name>
</gene>
<dbReference type="PANTHER" id="PTHR47169">
    <property type="entry name" value="OS01G0541250 PROTEIN"/>
    <property type="match status" value="1"/>
</dbReference>
<protein>
    <submittedName>
        <fullName evidence="2">Aste57867_23839 protein</fullName>
    </submittedName>
</protein>
<dbReference type="GO" id="GO:0003676">
    <property type="term" value="F:nucleic acid binding"/>
    <property type="evidence" value="ECO:0007669"/>
    <property type="project" value="InterPro"/>
</dbReference>
<evidence type="ECO:0000313" key="2">
    <source>
        <dbReference type="EMBL" id="VFU00482.1"/>
    </source>
</evidence>
<name>A0A485LNV9_9STRA</name>
<sequence length="391" mass="44010">METCPLPLPVEKGPWTQKAFTAQQVKAKLLEVPLEDRTTLRSVAEKTEIKLATLHRYLRLGLFRAHSSSIRPMLTDANKYARLAYAAKMVSPDMSMDAMMDCVHLDEKWFYITRVTRKFYLVPGEKGPDRNAVARPLYIDHTDQWCDGKIGMWPFTKVVSAVRSIVNRRAGTLETKSINVTKDVYRAFLVDLVLPAIVSKWPELPSSTFYAALDVYASRGWNFSLVAHPPNSPDTNILDLGFCAANIPKPTTPFVSPLDRHLVSNVGCAFEKYPLEQLDQSFMTIQACLIEIMRDGEDNTYKIPHQSKDKLARKGRLPMNAVCPADVYDAAKSKLDGADAVAMEHKISEEVREARAMIELTRVLEGMDLDDNDLFNALQDLGIEPICIDDE</sequence>
<dbReference type="Gene3D" id="3.30.420.10">
    <property type="entry name" value="Ribonuclease H-like superfamily/Ribonuclease H"/>
    <property type="match status" value="1"/>
</dbReference>
<organism evidence="2 3">
    <name type="scientific">Aphanomyces stellatus</name>
    <dbReference type="NCBI Taxonomy" id="120398"/>
    <lineage>
        <taxon>Eukaryota</taxon>
        <taxon>Sar</taxon>
        <taxon>Stramenopiles</taxon>
        <taxon>Oomycota</taxon>
        <taxon>Saprolegniomycetes</taxon>
        <taxon>Saprolegniales</taxon>
        <taxon>Verrucalvaceae</taxon>
        <taxon>Aphanomyces</taxon>
    </lineage>
</organism>
<evidence type="ECO:0000313" key="1">
    <source>
        <dbReference type="EMBL" id="KAF0684171.1"/>
    </source>
</evidence>
<dbReference type="EMBL" id="CAADRA010007341">
    <property type="protein sequence ID" value="VFU00482.1"/>
    <property type="molecule type" value="Genomic_DNA"/>
</dbReference>
<keyword evidence="3" id="KW-1185">Reference proteome</keyword>
<evidence type="ECO:0000313" key="3">
    <source>
        <dbReference type="Proteomes" id="UP000332933"/>
    </source>
</evidence>
<dbReference type="Proteomes" id="UP000332933">
    <property type="component" value="Unassembled WGS sequence"/>
</dbReference>
<reference evidence="1" key="2">
    <citation type="submission" date="2019-06" db="EMBL/GenBank/DDBJ databases">
        <title>Genomics analysis of Aphanomyces spp. identifies a new class of oomycete effector associated with host adaptation.</title>
        <authorList>
            <person name="Gaulin E."/>
        </authorList>
    </citation>
    <scope>NUCLEOTIDE SEQUENCE</scope>
    <source>
        <strain evidence="1">CBS 578.67</strain>
    </source>
</reference>
<dbReference type="EMBL" id="VJMH01007315">
    <property type="protein sequence ID" value="KAF0684171.1"/>
    <property type="molecule type" value="Genomic_DNA"/>
</dbReference>
<dbReference type="AlphaFoldDB" id="A0A485LNV9"/>
<reference evidence="2 3" key="1">
    <citation type="submission" date="2019-03" db="EMBL/GenBank/DDBJ databases">
        <authorList>
            <person name="Gaulin E."/>
            <person name="Dumas B."/>
        </authorList>
    </citation>
    <scope>NUCLEOTIDE SEQUENCE [LARGE SCALE GENOMIC DNA]</scope>
    <source>
        <strain evidence="2">CBS 568.67</strain>
    </source>
</reference>